<dbReference type="GeneTree" id="ENSGT00390000015769"/>
<proteinExistence type="predicted"/>
<dbReference type="Ensembl" id="ENSGMOT00000008583.2">
    <property type="protein sequence ID" value="ENSGMOP00000008347.2"/>
    <property type="gene ID" value="ENSGMOG00000007811.2"/>
</dbReference>
<dbReference type="AlphaFoldDB" id="A0A8C4Z6L0"/>
<dbReference type="PANTHER" id="PTHR36690">
    <property type="entry name" value="PROTEIN FAM237A"/>
    <property type="match status" value="1"/>
</dbReference>
<reference evidence="2" key="2">
    <citation type="submission" date="2025-09" db="UniProtKB">
        <authorList>
            <consortium name="Ensembl"/>
        </authorList>
    </citation>
    <scope>IDENTIFICATION</scope>
</reference>
<evidence type="ECO:0000313" key="3">
    <source>
        <dbReference type="Proteomes" id="UP000694546"/>
    </source>
</evidence>
<keyword evidence="3" id="KW-1185">Reference proteome</keyword>
<gene>
    <name evidence="2" type="primary">FAM237A</name>
</gene>
<sequence>MHIMHLSVPLAKALLLSCLCAVPLRGQKPGQVDPFSAYRAEPQCWDSSSARLLKMRSPGIADTVPAFWDLMVFLKASDNRKHSALFWDLAQVFWDIYVDCVLARSHGLGRRGLKLPKDRITSVHSLVTDRRCLRFTVAYGFQVRSFKKLTIQQNCSSQFGTWEPKR</sequence>
<evidence type="ECO:0000313" key="2">
    <source>
        <dbReference type="Ensembl" id="ENSGMOP00000008347.2"/>
    </source>
</evidence>
<protein>
    <submittedName>
        <fullName evidence="2">Family with sequence similarity 237 member A</fullName>
    </submittedName>
</protein>
<reference evidence="2" key="1">
    <citation type="submission" date="2025-08" db="UniProtKB">
        <authorList>
            <consortium name="Ensembl"/>
        </authorList>
    </citation>
    <scope>IDENTIFICATION</scope>
</reference>
<name>A0A8C4Z6L0_GADMO</name>
<feature type="chain" id="PRO_5047394656" evidence="1">
    <location>
        <begin position="27"/>
        <end position="166"/>
    </location>
</feature>
<dbReference type="Proteomes" id="UP000694546">
    <property type="component" value="Chromosome 20"/>
</dbReference>
<dbReference type="PANTHER" id="PTHR36690:SF2">
    <property type="entry name" value="PROTEIN FAM237A"/>
    <property type="match status" value="1"/>
</dbReference>
<accession>A0A8C4Z6L0</accession>
<organism evidence="2 3">
    <name type="scientific">Gadus morhua</name>
    <name type="common">Atlantic cod</name>
    <dbReference type="NCBI Taxonomy" id="8049"/>
    <lineage>
        <taxon>Eukaryota</taxon>
        <taxon>Metazoa</taxon>
        <taxon>Chordata</taxon>
        <taxon>Craniata</taxon>
        <taxon>Vertebrata</taxon>
        <taxon>Euteleostomi</taxon>
        <taxon>Actinopterygii</taxon>
        <taxon>Neopterygii</taxon>
        <taxon>Teleostei</taxon>
        <taxon>Neoteleostei</taxon>
        <taxon>Acanthomorphata</taxon>
        <taxon>Zeiogadaria</taxon>
        <taxon>Gadariae</taxon>
        <taxon>Gadiformes</taxon>
        <taxon>Gadoidei</taxon>
        <taxon>Gadidae</taxon>
        <taxon>Gadus</taxon>
    </lineage>
</organism>
<dbReference type="InterPro" id="IPR040439">
    <property type="entry name" value="FAM237A/B"/>
</dbReference>
<keyword evidence="1" id="KW-0732">Signal</keyword>
<evidence type="ECO:0000256" key="1">
    <source>
        <dbReference type="SAM" id="SignalP"/>
    </source>
</evidence>
<feature type="signal peptide" evidence="1">
    <location>
        <begin position="1"/>
        <end position="26"/>
    </location>
</feature>
<dbReference type="OMA" id="PRADPQC"/>